<feature type="transmembrane region" description="Helical" evidence="1">
    <location>
        <begin position="39"/>
        <end position="62"/>
    </location>
</feature>
<comment type="caution">
    <text evidence="2">The sequence shown here is derived from an EMBL/GenBank/DDBJ whole genome shotgun (WGS) entry which is preliminary data.</text>
</comment>
<dbReference type="AlphaFoldDB" id="A0A5R9IEU0"/>
<keyword evidence="1" id="KW-1133">Transmembrane helix</keyword>
<sequence length="98" mass="11196">MELIKNNFTGKTPLWQVFWVQNILLGGLLQLLVDALAPQLSTISTIVLLSIVVSYGIWVMVGMWQCAFNARWKIWGYLIRGLYIAILVIVVVTYLRNL</sequence>
<gene>
    <name evidence="2" type="ORF">FE810_13790</name>
</gene>
<name>A0A5R9IEU0_9GAMM</name>
<proteinExistence type="predicted"/>
<feature type="transmembrane region" description="Helical" evidence="1">
    <location>
        <begin position="12"/>
        <end position="33"/>
    </location>
</feature>
<dbReference type="EMBL" id="VCBC01000014">
    <property type="protein sequence ID" value="TLU61883.1"/>
    <property type="molecule type" value="Genomic_DNA"/>
</dbReference>
<keyword evidence="3" id="KW-1185">Reference proteome</keyword>
<organism evidence="2 3">
    <name type="scientific">Thalassotalea litorea</name>
    <dbReference type="NCBI Taxonomy" id="2020715"/>
    <lineage>
        <taxon>Bacteria</taxon>
        <taxon>Pseudomonadati</taxon>
        <taxon>Pseudomonadota</taxon>
        <taxon>Gammaproteobacteria</taxon>
        <taxon>Alteromonadales</taxon>
        <taxon>Colwelliaceae</taxon>
        <taxon>Thalassotalea</taxon>
    </lineage>
</organism>
<protein>
    <submittedName>
        <fullName evidence="2">Uncharacterized protein</fullName>
    </submittedName>
</protein>
<evidence type="ECO:0000313" key="3">
    <source>
        <dbReference type="Proteomes" id="UP000307790"/>
    </source>
</evidence>
<keyword evidence="1" id="KW-0812">Transmembrane</keyword>
<keyword evidence="1" id="KW-0472">Membrane</keyword>
<accession>A0A5R9IEU0</accession>
<evidence type="ECO:0000313" key="2">
    <source>
        <dbReference type="EMBL" id="TLU61883.1"/>
    </source>
</evidence>
<feature type="transmembrane region" description="Helical" evidence="1">
    <location>
        <begin position="74"/>
        <end position="95"/>
    </location>
</feature>
<dbReference type="RefSeq" id="WP_138320661.1">
    <property type="nucleotide sequence ID" value="NZ_JBHOGV010000046.1"/>
</dbReference>
<dbReference type="Proteomes" id="UP000307790">
    <property type="component" value="Unassembled WGS sequence"/>
</dbReference>
<evidence type="ECO:0000256" key="1">
    <source>
        <dbReference type="SAM" id="Phobius"/>
    </source>
</evidence>
<reference evidence="2 3" key="1">
    <citation type="submission" date="2019-05" db="EMBL/GenBank/DDBJ databases">
        <title>Genome sequences of Thalassotalea litorea 1K03283.</title>
        <authorList>
            <person name="Zhang D."/>
        </authorList>
    </citation>
    <scope>NUCLEOTIDE SEQUENCE [LARGE SCALE GENOMIC DNA]</scope>
    <source>
        <strain evidence="2 3">MCCC 1K03283</strain>
    </source>
</reference>
<dbReference type="OrthoDB" id="5797237at2"/>